<dbReference type="EMBL" id="JAEAOA010002354">
    <property type="protein sequence ID" value="KAK3598037.1"/>
    <property type="molecule type" value="Genomic_DNA"/>
</dbReference>
<keyword evidence="1" id="KW-1133">Transmembrane helix</keyword>
<dbReference type="AlphaFoldDB" id="A0AAE0W2G8"/>
<evidence type="ECO:0000256" key="1">
    <source>
        <dbReference type="SAM" id="Phobius"/>
    </source>
</evidence>
<dbReference type="Proteomes" id="UP001195483">
    <property type="component" value="Unassembled WGS sequence"/>
</dbReference>
<name>A0AAE0W2G8_9BIVA</name>
<reference evidence="3" key="1">
    <citation type="journal article" date="2021" name="Genome Biol. Evol.">
        <title>A High-Quality Reference Genome for a Parasitic Bivalve with Doubly Uniparental Inheritance (Bivalvia: Unionida).</title>
        <authorList>
            <person name="Smith C.H."/>
        </authorList>
    </citation>
    <scope>NUCLEOTIDE SEQUENCE</scope>
    <source>
        <strain evidence="3">CHS0354</strain>
    </source>
</reference>
<evidence type="ECO:0000313" key="3">
    <source>
        <dbReference type="EMBL" id="KAK3598037.1"/>
    </source>
</evidence>
<protein>
    <submittedName>
        <fullName evidence="3">Uncharacterized protein</fullName>
    </submittedName>
</protein>
<feature type="signal peptide" evidence="2">
    <location>
        <begin position="1"/>
        <end position="22"/>
    </location>
</feature>
<keyword evidence="1" id="KW-0812">Transmembrane</keyword>
<evidence type="ECO:0000256" key="2">
    <source>
        <dbReference type="SAM" id="SignalP"/>
    </source>
</evidence>
<proteinExistence type="predicted"/>
<organism evidence="3 4">
    <name type="scientific">Potamilus streckersoni</name>
    <dbReference type="NCBI Taxonomy" id="2493646"/>
    <lineage>
        <taxon>Eukaryota</taxon>
        <taxon>Metazoa</taxon>
        <taxon>Spiralia</taxon>
        <taxon>Lophotrochozoa</taxon>
        <taxon>Mollusca</taxon>
        <taxon>Bivalvia</taxon>
        <taxon>Autobranchia</taxon>
        <taxon>Heteroconchia</taxon>
        <taxon>Palaeoheterodonta</taxon>
        <taxon>Unionida</taxon>
        <taxon>Unionoidea</taxon>
        <taxon>Unionidae</taxon>
        <taxon>Ambleminae</taxon>
        <taxon>Lampsilini</taxon>
        <taxon>Potamilus</taxon>
    </lineage>
</organism>
<keyword evidence="1" id="KW-0472">Membrane</keyword>
<feature type="transmembrane region" description="Helical" evidence="1">
    <location>
        <begin position="259"/>
        <end position="281"/>
    </location>
</feature>
<sequence>MRIMDIVTRISVLLLCCEICQAKDLNPTINVQGDNATVSIYANKTEGKTLLEINFSGYISNEHFSNIIIYRTKNGKSENISINRNYTGRIDRIEMHNDNVNFLLLNVMFNDSGNYKINENSNVKGNTNVLVARRVYVAEIGKPSTLSFELYDRNMSSIKIDNPTSKLTQPILLYNAINDSCTYTDVVSVEKINIQTCVLRKGEFSFIISEIRWLHKGSYFAWDDKGRLLDSLYLDIQEPTMTKYVMTTWSLDIGKEKEILLIITALGVTIFAVCLVVFAVWKLRIRKARRSLVHNFTYGNGFQTISHCSGNAFIPEETRIISTKINSRNLTEFELNRMQTRIKYNEQNMSVREMGCANSSGKTRCNWHIDSSLSSAETIQSESAHGYEYVHDYDELASDCRSKQPYIRSKLLGTNSSGSTSQSSCEYSYVVQRKFLTLRPPAPDPVRKKKNKKQNVIGDSFYSVKKFNKGSLPRDDLSILYTKRNNQRTMKSHSTRSSHELSLDFINEVPSPSFVQVEKDFTKKAVESPRKSREVKCLNSKVFPYSKTRSASQCSSADYPIDDYDHINAMERRHRISWSNDDLYEYGMSKTKAPQSRRFSASFCMDEDYYDCLNYSSFNT</sequence>
<accession>A0AAE0W2G8</accession>
<evidence type="ECO:0000313" key="4">
    <source>
        <dbReference type="Proteomes" id="UP001195483"/>
    </source>
</evidence>
<reference evidence="3" key="3">
    <citation type="submission" date="2023-05" db="EMBL/GenBank/DDBJ databases">
        <authorList>
            <person name="Smith C.H."/>
        </authorList>
    </citation>
    <scope>NUCLEOTIDE SEQUENCE</scope>
    <source>
        <strain evidence="3">CHS0354</strain>
        <tissue evidence="3">Mantle</tissue>
    </source>
</reference>
<comment type="caution">
    <text evidence="3">The sequence shown here is derived from an EMBL/GenBank/DDBJ whole genome shotgun (WGS) entry which is preliminary data.</text>
</comment>
<keyword evidence="4" id="KW-1185">Reference proteome</keyword>
<reference evidence="3" key="2">
    <citation type="journal article" date="2021" name="Genome Biol. Evol.">
        <title>Developing a high-quality reference genome for a parasitic bivalve with doubly uniparental inheritance (Bivalvia: Unionida).</title>
        <authorList>
            <person name="Smith C.H."/>
        </authorList>
    </citation>
    <scope>NUCLEOTIDE SEQUENCE</scope>
    <source>
        <strain evidence="3">CHS0354</strain>
        <tissue evidence="3">Mantle</tissue>
    </source>
</reference>
<feature type="chain" id="PRO_5041897994" evidence="2">
    <location>
        <begin position="23"/>
        <end position="620"/>
    </location>
</feature>
<gene>
    <name evidence="3" type="ORF">CHS0354_042406</name>
</gene>
<keyword evidence="2" id="KW-0732">Signal</keyword>